<comment type="pathway">
    <text evidence="1">Cofactor biosynthesis; thiamine diphosphate biosynthesis.</text>
</comment>
<dbReference type="PANTHER" id="PTHR20857:SF15">
    <property type="entry name" value="THIAMINE-PHOSPHATE SYNTHASE"/>
    <property type="match status" value="1"/>
</dbReference>
<evidence type="ECO:0000256" key="1">
    <source>
        <dbReference type="ARBA" id="ARBA00004948"/>
    </source>
</evidence>
<proteinExistence type="predicted"/>
<dbReference type="InterPro" id="IPR022998">
    <property type="entry name" value="ThiamineP_synth_TenI"/>
</dbReference>
<dbReference type="AlphaFoldDB" id="A0A269Y1A3"/>
<dbReference type="CDD" id="cd00564">
    <property type="entry name" value="TMP_TenI"/>
    <property type="match status" value="1"/>
</dbReference>
<dbReference type="NCBIfam" id="NF000734">
    <property type="entry name" value="PRK00043.1-5"/>
    <property type="match status" value="1"/>
</dbReference>
<reference evidence="4 5" key="1">
    <citation type="submission" date="2017-04" db="EMBL/GenBank/DDBJ databases">
        <title>Kefir bacterial isolates.</title>
        <authorList>
            <person name="Kim Y."/>
            <person name="Blasche S."/>
            <person name="Patil K.R."/>
        </authorList>
    </citation>
    <scope>NUCLEOTIDE SEQUENCE [LARGE SCALE GENOMIC DNA]</scope>
    <source>
        <strain evidence="4 5">KR</strain>
    </source>
</reference>
<evidence type="ECO:0000259" key="3">
    <source>
        <dbReference type="Pfam" id="PF02581"/>
    </source>
</evidence>
<dbReference type="PANTHER" id="PTHR20857">
    <property type="entry name" value="THIAMINE-PHOSPHATE PYROPHOSPHORYLASE"/>
    <property type="match status" value="1"/>
</dbReference>
<name>A0A269Y1A3_9PROT</name>
<keyword evidence="5" id="KW-1185">Reference proteome</keyword>
<dbReference type="EMBL" id="NCXK01000001">
    <property type="protein sequence ID" value="PAK79279.1"/>
    <property type="molecule type" value="Genomic_DNA"/>
</dbReference>
<accession>A0A269Y1A3</accession>
<dbReference type="OrthoDB" id="9794842at2"/>
<dbReference type="InterPro" id="IPR013785">
    <property type="entry name" value="Aldolase_TIM"/>
</dbReference>
<organism evidence="4 5">
    <name type="scientific">Acetobacter fabarum</name>
    <dbReference type="NCBI Taxonomy" id="483199"/>
    <lineage>
        <taxon>Bacteria</taxon>
        <taxon>Pseudomonadati</taxon>
        <taxon>Pseudomonadota</taxon>
        <taxon>Alphaproteobacteria</taxon>
        <taxon>Acetobacterales</taxon>
        <taxon>Acetobacteraceae</taxon>
        <taxon>Acetobacter</taxon>
    </lineage>
</organism>
<evidence type="ECO:0000256" key="2">
    <source>
        <dbReference type="ARBA" id="ARBA00022977"/>
    </source>
</evidence>
<dbReference type="Gene3D" id="3.20.20.70">
    <property type="entry name" value="Aldolase class I"/>
    <property type="match status" value="1"/>
</dbReference>
<protein>
    <submittedName>
        <fullName evidence="4">Thiamine-phosphate diphosphorylase</fullName>
    </submittedName>
</protein>
<dbReference type="Proteomes" id="UP000216151">
    <property type="component" value="Unassembled WGS sequence"/>
</dbReference>
<feature type="domain" description="Thiamine phosphate synthase/TenI" evidence="3">
    <location>
        <begin position="14"/>
        <end position="181"/>
    </location>
</feature>
<sequence>MSALPQKFYPVVDHAQWVKRLGAAGARFIQLRLKDLPEEELRAQVRLARTYAAEHDVCLVLNDFWQLALEEGISYIHLGQEDLDTADMSAIRKAGLRVGISTHCPEELERALGLTPDYVALGPIWETRLKKMAFGPQGVDKLREWKPRIGTMPLVAIGGITLERAPLCLAAGADCVSAVSAFTQHADPEGQVRAWLEATTSV</sequence>
<evidence type="ECO:0000313" key="5">
    <source>
        <dbReference type="Proteomes" id="UP000216151"/>
    </source>
</evidence>
<dbReference type="InterPro" id="IPR036206">
    <property type="entry name" value="ThiamineP_synth_sf"/>
</dbReference>
<dbReference type="SUPFAM" id="SSF51391">
    <property type="entry name" value="Thiamin phosphate synthase"/>
    <property type="match status" value="1"/>
</dbReference>
<dbReference type="RefSeq" id="WP_095348900.1">
    <property type="nucleotide sequence ID" value="NZ_JBDNMF010000004.1"/>
</dbReference>
<dbReference type="GO" id="GO:0009228">
    <property type="term" value="P:thiamine biosynthetic process"/>
    <property type="evidence" value="ECO:0007669"/>
    <property type="project" value="UniProtKB-KW"/>
</dbReference>
<dbReference type="Pfam" id="PF02581">
    <property type="entry name" value="TMP-TENI"/>
    <property type="match status" value="1"/>
</dbReference>
<evidence type="ECO:0000313" key="4">
    <source>
        <dbReference type="EMBL" id="PAK79279.1"/>
    </source>
</evidence>
<dbReference type="GO" id="GO:0004789">
    <property type="term" value="F:thiamine-phosphate diphosphorylase activity"/>
    <property type="evidence" value="ECO:0007669"/>
    <property type="project" value="TreeGrafter"/>
</dbReference>
<keyword evidence="2" id="KW-0784">Thiamine biosynthesis</keyword>
<dbReference type="GO" id="GO:0005737">
    <property type="term" value="C:cytoplasm"/>
    <property type="evidence" value="ECO:0007669"/>
    <property type="project" value="TreeGrafter"/>
</dbReference>
<gene>
    <name evidence="4" type="ORF">B8X00_00785</name>
</gene>
<comment type="caution">
    <text evidence="4">The sequence shown here is derived from an EMBL/GenBank/DDBJ whole genome shotgun (WGS) entry which is preliminary data.</text>
</comment>